<reference evidence="3 4" key="1">
    <citation type="submission" date="2018-05" db="EMBL/GenBank/DDBJ databases">
        <title>Animal gut microbial communities from fecal samples from Wisconsin, USA.</title>
        <authorList>
            <person name="Neumann A."/>
        </authorList>
    </citation>
    <scope>NUCLEOTIDE SEQUENCE [LARGE SCALE GENOMIC DNA]</scope>
    <source>
        <strain evidence="3 4">UWS4</strain>
    </source>
</reference>
<evidence type="ECO:0000313" key="3">
    <source>
        <dbReference type="EMBL" id="PWL03468.1"/>
    </source>
</evidence>
<evidence type="ECO:0000259" key="2">
    <source>
        <dbReference type="Pfam" id="PF09603"/>
    </source>
</evidence>
<feature type="chain" id="PRO_5046601404" evidence="1">
    <location>
        <begin position="25"/>
        <end position="197"/>
    </location>
</feature>
<evidence type="ECO:0000256" key="1">
    <source>
        <dbReference type="SAM" id="SignalP"/>
    </source>
</evidence>
<dbReference type="Proteomes" id="UP000245523">
    <property type="component" value="Unassembled WGS sequence"/>
</dbReference>
<proteinExistence type="predicted"/>
<feature type="domain" description="Fibrobacter succinogenes major paralogous" evidence="2">
    <location>
        <begin position="46"/>
        <end position="118"/>
    </location>
</feature>
<dbReference type="PROSITE" id="PS51257">
    <property type="entry name" value="PROKAR_LIPOPROTEIN"/>
    <property type="match status" value="1"/>
</dbReference>
<gene>
    <name evidence="3" type="ORF">B0H50_10510</name>
</gene>
<name>A0ABX5LQ91_9BACT</name>
<accession>A0ABX5LQ91</accession>
<keyword evidence="4" id="KW-1185">Reference proteome</keyword>
<sequence>MKMIYPLFLLALAFVFFGCNESHSCIYNPDNETLHCVEKTYKTKTIGDKVWLAENLDYMVEFSFCYGDDFEKCNEFGRLYTWDAAMEYNPMNKDASNRGVCPAGWHIPTVSEFEAALQTDPNSSALQFLKSGFRYYDDSYVDMGKNATFWTASEYDGARAYLVRIDDNEVKLEHFNKNIAGSLRCVKNESAQVAQKN</sequence>
<protein>
    <submittedName>
        <fullName evidence="3">Uncharacterized protein (TIGR02145 family)</fullName>
    </submittedName>
</protein>
<dbReference type="NCBIfam" id="TIGR02145">
    <property type="entry name" value="Fib_succ_major"/>
    <property type="match status" value="1"/>
</dbReference>
<dbReference type="InterPro" id="IPR011871">
    <property type="entry name" value="Fib_succ_major"/>
</dbReference>
<organism evidence="3 4">
    <name type="scientific">Hallerella porci</name>
    <dbReference type="NCBI Taxonomy" id="1945871"/>
    <lineage>
        <taxon>Bacteria</taxon>
        <taxon>Pseudomonadati</taxon>
        <taxon>Fibrobacterota</taxon>
        <taxon>Fibrobacteria</taxon>
        <taxon>Fibrobacterales</taxon>
        <taxon>Fibrobacteraceae</taxon>
        <taxon>Hallerella</taxon>
    </lineage>
</organism>
<evidence type="ECO:0000313" key="4">
    <source>
        <dbReference type="Proteomes" id="UP000245523"/>
    </source>
</evidence>
<dbReference type="EMBL" id="QGHD01000005">
    <property type="protein sequence ID" value="PWL03468.1"/>
    <property type="molecule type" value="Genomic_DNA"/>
</dbReference>
<dbReference type="Pfam" id="PF09603">
    <property type="entry name" value="Fib_succ_major"/>
    <property type="match status" value="1"/>
</dbReference>
<comment type="caution">
    <text evidence="3">The sequence shown here is derived from an EMBL/GenBank/DDBJ whole genome shotgun (WGS) entry which is preliminary data.</text>
</comment>
<keyword evidence="1" id="KW-0732">Signal</keyword>
<dbReference type="RefSeq" id="WP_106198054.1">
    <property type="nucleotide sequence ID" value="NZ_JAXEIU010000049.1"/>
</dbReference>
<feature type="signal peptide" evidence="1">
    <location>
        <begin position="1"/>
        <end position="24"/>
    </location>
</feature>